<feature type="transmembrane region" description="Helical" evidence="3">
    <location>
        <begin position="1050"/>
        <end position="1070"/>
    </location>
</feature>
<feature type="transmembrane region" description="Helical" evidence="3">
    <location>
        <begin position="1166"/>
        <end position="1183"/>
    </location>
</feature>
<dbReference type="Pfam" id="PF14703">
    <property type="entry name" value="PHM7_cyt"/>
    <property type="match status" value="1"/>
</dbReference>
<proteinExistence type="predicted"/>
<dbReference type="GO" id="GO:0005886">
    <property type="term" value="C:plasma membrane"/>
    <property type="evidence" value="ECO:0007669"/>
    <property type="project" value="TreeGrafter"/>
</dbReference>
<feature type="region of interest" description="Disordered" evidence="2">
    <location>
        <begin position="1"/>
        <end position="74"/>
    </location>
</feature>
<keyword evidence="3" id="KW-1133">Transmembrane helix</keyword>
<sequence>MDTAAVNSSDATTRNTVAGESNEPIKSSTSQSNQGTFEGNATQQDDGWQLSMNDLVSPSSSRPQTKGSSDFTDNLEASLQVQGRPLSLNDFAPPPSSQGQRIDLSQCTDKFENPLRIEGRPLSLNDFAPPQQYHDTSHHIGRSNPDREGTIVAQSQQHAEKWTTKLDGRPLTLNDFAPPVQHPIEPNTQMEQELFGNGEQLDVFDQSYSISGGDFNNSQTGALDQPGQMTNDEFTFDQEDSAFSGGGWSKSAALALPPLPEPVEVKKAKTHKQTMSRADMIKLAKQKAMSERLGGGKSFSKVTMKDIADLGTGIHLYFDFTKSMGITFGIMSILAIPTIVMNATGHGFETDQIDPLRFCTLSIANLGVNSTMNATDYCLGNPFTQNPNYVSYIITAFDLLFSLAFAIFILFFRNKIRSAVAAQGESVTPAKYAVFVRGLPRWATEELILAHFNSLYDPTVPRHEYPMYLGCWGKRREVKERPNLTRGGNLSKPVKNLDHANDNKLYKDKWIAQISIARPTGGLLRTFLAMEYLTAKVAELQDILDTYKGRTMDKVAEQTIPRIEKQLTKVQEKLEKKTSKLKALRKKGGSAALHQCGNVFVVFNSVESQKRCVHDYRTSSRWYARYFQPKALRFQGKHRLHIVPAPEPSDIIWENLELSDRERRFRRYFTNFIAFLLLLLSCGIISLAQSAQQSFAKQVIPNFCSEAVPAVFAGDYNSIDNYTWALGWNPNPTGEVCPAQSYYITYYNGIRSNVTGSNPCLDPCISTSSSVDRNCSTLPCYRPEFLTAKTRPCASYMQSDMLQCYCEPKLALAIKLFGIIQGPKKMFQAELPCEGYLTNYLRKNGAIVLAASVVIIVNVFLTTILRAFGEFERHTSESELASALVIKLFFAQFLNTGVIVLLVNANWTKVPLPLSLDEILHGQFDDFVQQWYVAVGVGISTTMMVNAVAPQVVPFLMTFVINPISQCLGKRSAITQKQLDEVYAGPPFDISLRYPLVLNTVFVTMIYCGGLPILLPLASLGCLITHLFDKLTLMRLFSIRTAYDEALGQLAYSMLPFALLLHLGFSTWMYGNSQFLQSNLIDVAWMLGKLGISNADEVSDVNALFEDFKDLLAKYDPFGQFGLLSKVFRVNVFPIFLVFVLTAVALFLSTFFGSLLWPLFDKTVGLVLRVVSFAGSSALSGIYKKIFCRRKLSPDTTISTIPQYPDFAGPFQMPTDPSVKVDASKGYETIEGGQILIRRWLVETPDRSTGDQMLTWEALNGPVKTYSIVANPKYKNAFAEMENAAKRHQSVAKSATNASVKKASLVVPTS</sequence>
<feature type="transmembrane region" description="Helical" evidence="3">
    <location>
        <begin position="931"/>
        <end position="961"/>
    </location>
</feature>
<dbReference type="InterPro" id="IPR045122">
    <property type="entry name" value="Csc1-like"/>
</dbReference>
<name>A0A6G0X766_9STRA</name>
<keyword evidence="3" id="KW-0472">Membrane</keyword>
<dbReference type="PANTHER" id="PTHR13018:SF135">
    <property type="entry name" value="CSC1_OSCA1-LIKE 7TM REGION DOMAIN-CONTAINING PROTEIN"/>
    <property type="match status" value="1"/>
</dbReference>
<feature type="transmembrane region" description="Helical" evidence="3">
    <location>
        <begin position="880"/>
        <end position="903"/>
    </location>
</feature>
<accession>A0A6G0X766</accession>
<evidence type="ECO:0000256" key="2">
    <source>
        <dbReference type="SAM" id="MobiDB-lite"/>
    </source>
</evidence>
<evidence type="ECO:0000256" key="3">
    <source>
        <dbReference type="SAM" id="Phobius"/>
    </source>
</evidence>
<comment type="caution">
    <text evidence="5">The sequence shown here is derived from an EMBL/GenBank/DDBJ whole genome shotgun (WGS) entry which is preliminary data.</text>
</comment>
<feature type="coiled-coil region" evidence="1">
    <location>
        <begin position="560"/>
        <end position="587"/>
    </location>
</feature>
<feature type="transmembrane region" description="Helical" evidence="3">
    <location>
        <begin position="846"/>
        <end position="868"/>
    </location>
</feature>
<organism evidence="5 6">
    <name type="scientific">Aphanomyces euteiches</name>
    <dbReference type="NCBI Taxonomy" id="100861"/>
    <lineage>
        <taxon>Eukaryota</taxon>
        <taxon>Sar</taxon>
        <taxon>Stramenopiles</taxon>
        <taxon>Oomycota</taxon>
        <taxon>Saprolegniomycetes</taxon>
        <taxon>Saprolegniales</taxon>
        <taxon>Verrucalvaceae</taxon>
        <taxon>Aphanomyces</taxon>
    </lineage>
</organism>
<feature type="transmembrane region" description="Helical" evidence="3">
    <location>
        <begin position="1135"/>
        <end position="1160"/>
    </location>
</feature>
<keyword evidence="1" id="KW-0175">Coiled coil</keyword>
<evidence type="ECO:0000259" key="4">
    <source>
        <dbReference type="Pfam" id="PF14703"/>
    </source>
</evidence>
<keyword evidence="6" id="KW-1185">Reference proteome</keyword>
<evidence type="ECO:0000313" key="6">
    <source>
        <dbReference type="Proteomes" id="UP000481153"/>
    </source>
</evidence>
<dbReference type="PANTHER" id="PTHR13018">
    <property type="entry name" value="PROBABLE MEMBRANE PROTEIN DUF221-RELATED"/>
    <property type="match status" value="1"/>
</dbReference>
<dbReference type="VEuPathDB" id="FungiDB:AeMF1_014471"/>
<reference evidence="5 6" key="1">
    <citation type="submission" date="2019-07" db="EMBL/GenBank/DDBJ databases">
        <title>Genomics analysis of Aphanomyces spp. identifies a new class of oomycete effector associated with host adaptation.</title>
        <authorList>
            <person name="Gaulin E."/>
        </authorList>
    </citation>
    <scope>NUCLEOTIDE SEQUENCE [LARGE SCALE GENOMIC DNA]</scope>
    <source>
        <strain evidence="5 6">ATCC 201684</strain>
    </source>
</reference>
<feature type="transmembrane region" description="Helical" evidence="3">
    <location>
        <begin position="1001"/>
        <end position="1028"/>
    </location>
</feature>
<protein>
    <recommendedName>
        <fullName evidence="4">CSC1/OSCA1-like cytosolic domain-containing protein</fullName>
    </recommendedName>
</protein>
<dbReference type="InterPro" id="IPR027815">
    <property type="entry name" value="CSC1/OSCA1-like_cyt"/>
</dbReference>
<evidence type="ECO:0000256" key="1">
    <source>
        <dbReference type="SAM" id="Coils"/>
    </source>
</evidence>
<feature type="transmembrane region" description="Helical" evidence="3">
    <location>
        <begin position="389"/>
        <end position="412"/>
    </location>
</feature>
<evidence type="ECO:0000313" key="5">
    <source>
        <dbReference type="EMBL" id="KAF0735743.1"/>
    </source>
</evidence>
<keyword evidence="3" id="KW-0812">Transmembrane</keyword>
<dbReference type="EMBL" id="VJMJ01000093">
    <property type="protein sequence ID" value="KAF0735743.1"/>
    <property type="molecule type" value="Genomic_DNA"/>
</dbReference>
<feature type="domain" description="CSC1/OSCA1-like cytosolic" evidence="4">
    <location>
        <begin position="504"/>
        <end position="655"/>
    </location>
</feature>
<dbReference type="GO" id="GO:0005227">
    <property type="term" value="F:calcium-activated cation channel activity"/>
    <property type="evidence" value="ECO:0007669"/>
    <property type="project" value="InterPro"/>
</dbReference>
<dbReference type="Proteomes" id="UP000481153">
    <property type="component" value="Unassembled WGS sequence"/>
</dbReference>
<gene>
    <name evidence="5" type="ORF">Ae201684_007750</name>
</gene>
<feature type="transmembrane region" description="Helical" evidence="3">
    <location>
        <begin position="668"/>
        <end position="688"/>
    </location>
</feature>